<dbReference type="PANTHER" id="PTHR43133:SF25">
    <property type="entry name" value="RNA POLYMERASE SIGMA FACTOR RFAY-RELATED"/>
    <property type="match status" value="1"/>
</dbReference>
<proteinExistence type="inferred from homology"/>
<keyword evidence="3" id="KW-0731">Sigma factor</keyword>
<protein>
    <submittedName>
        <fullName evidence="7">RNA polymerase sigma-70 factor (ECF subfamily)</fullName>
    </submittedName>
</protein>
<dbReference type="InterPro" id="IPR014284">
    <property type="entry name" value="RNA_pol_sigma-70_dom"/>
</dbReference>
<dbReference type="SUPFAM" id="SSF88946">
    <property type="entry name" value="Sigma2 domain of RNA polymerase sigma factors"/>
    <property type="match status" value="1"/>
</dbReference>
<dbReference type="Gene3D" id="1.10.1740.10">
    <property type="match status" value="1"/>
</dbReference>
<keyword evidence="2" id="KW-0805">Transcription regulation</keyword>
<evidence type="ECO:0000256" key="2">
    <source>
        <dbReference type="ARBA" id="ARBA00023015"/>
    </source>
</evidence>
<evidence type="ECO:0000256" key="3">
    <source>
        <dbReference type="ARBA" id="ARBA00023082"/>
    </source>
</evidence>
<name>A0A7W8YYJ3_9SPHI</name>
<dbReference type="AlphaFoldDB" id="A0A7W8YYJ3"/>
<dbReference type="CDD" id="cd06171">
    <property type="entry name" value="Sigma70_r4"/>
    <property type="match status" value="1"/>
</dbReference>
<dbReference type="RefSeq" id="WP_183870197.1">
    <property type="nucleotide sequence ID" value="NZ_JACHCF010000018.1"/>
</dbReference>
<dbReference type="SUPFAM" id="SSF88659">
    <property type="entry name" value="Sigma3 and sigma4 domains of RNA polymerase sigma factors"/>
    <property type="match status" value="1"/>
</dbReference>
<dbReference type="InterPro" id="IPR013324">
    <property type="entry name" value="RNA_pol_sigma_r3/r4-like"/>
</dbReference>
<organism evidence="7 8">
    <name type="scientific">Pedobacter cryoconitis</name>
    <dbReference type="NCBI Taxonomy" id="188932"/>
    <lineage>
        <taxon>Bacteria</taxon>
        <taxon>Pseudomonadati</taxon>
        <taxon>Bacteroidota</taxon>
        <taxon>Sphingobacteriia</taxon>
        <taxon>Sphingobacteriales</taxon>
        <taxon>Sphingobacteriaceae</taxon>
        <taxon>Pedobacter</taxon>
    </lineage>
</organism>
<dbReference type="EMBL" id="JACHCF010000018">
    <property type="protein sequence ID" value="MBB5624140.1"/>
    <property type="molecule type" value="Genomic_DNA"/>
</dbReference>
<accession>A0A7W8YYJ3</accession>
<dbReference type="PANTHER" id="PTHR43133">
    <property type="entry name" value="RNA POLYMERASE ECF-TYPE SIGMA FACTO"/>
    <property type="match status" value="1"/>
</dbReference>
<dbReference type="NCBIfam" id="TIGR02937">
    <property type="entry name" value="sigma70-ECF"/>
    <property type="match status" value="1"/>
</dbReference>
<dbReference type="Pfam" id="PF04542">
    <property type="entry name" value="Sigma70_r2"/>
    <property type="match status" value="1"/>
</dbReference>
<dbReference type="InterPro" id="IPR013325">
    <property type="entry name" value="RNA_pol_sigma_r2"/>
</dbReference>
<feature type="domain" description="RNA polymerase sigma-70 region 2" evidence="5">
    <location>
        <begin position="14"/>
        <end position="78"/>
    </location>
</feature>
<comment type="caution">
    <text evidence="7">The sequence shown here is derived from an EMBL/GenBank/DDBJ whole genome shotgun (WGS) entry which is preliminary data.</text>
</comment>
<dbReference type="GO" id="GO:0003677">
    <property type="term" value="F:DNA binding"/>
    <property type="evidence" value="ECO:0007669"/>
    <property type="project" value="InterPro"/>
</dbReference>
<dbReference type="InterPro" id="IPR013249">
    <property type="entry name" value="RNA_pol_sigma70_r4_t2"/>
</dbReference>
<dbReference type="GO" id="GO:0006352">
    <property type="term" value="P:DNA-templated transcription initiation"/>
    <property type="evidence" value="ECO:0007669"/>
    <property type="project" value="InterPro"/>
</dbReference>
<dbReference type="Pfam" id="PF08281">
    <property type="entry name" value="Sigma70_r4_2"/>
    <property type="match status" value="1"/>
</dbReference>
<reference evidence="7 8" key="1">
    <citation type="submission" date="2020-08" db="EMBL/GenBank/DDBJ databases">
        <title>Genomic Encyclopedia of Type Strains, Phase IV (KMG-V): Genome sequencing to study the core and pangenomes of soil and plant-associated prokaryotes.</title>
        <authorList>
            <person name="Whitman W."/>
        </authorList>
    </citation>
    <scope>NUCLEOTIDE SEQUENCE [LARGE SCALE GENOMIC DNA]</scope>
    <source>
        <strain evidence="7 8">MP7CTX6</strain>
    </source>
</reference>
<keyword evidence="4" id="KW-0804">Transcription</keyword>
<gene>
    <name evidence="7" type="ORF">HDE69_005237</name>
</gene>
<evidence type="ECO:0000256" key="4">
    <source>
        <dbReference type="ARBA" id="ARBA00023163"/>
    </source>
</evidence>
<feature type="domain" description="RNA polymerase sigma factor 70 region 4 type 2" evidence="6">
    <location>
        <begin position="111"/>
        <end position="159"/>
    </location>
</feature>
<dbReference type="Proteomes" id="UP000537718">
    <property type="component" value="Unassembled WGS sequence"/>
</dbReference>
<comment type="similarity">
    <text evidence="1">Belongs to the sigma-70 factor family. ECF subfamily.</text>
</comment>
<evidence type="ECO:0000313" key="7">
    <source>
        <dbReference type="EMBL" id="MBB5624140.1"/>
    </source>
</evidence>
<evidence type="ECO:0000259" key="5">
    <source>
        <dbReference type="Pfam" id="PF04542"/>
    </source>
</evidence>
<dbReference type="InterPro" id="IPR036388">
    <property type="entry name" value="WH-like_DNA-bd_sf"/>
</dbReference>
<dbReference type="GO" id="GO:0016987">
    <property type="term" value="F:sigma factor activity"/>
    <property type="evidence" value="ECO:0007669"/>
    <property type="project" value="UniProtKB-KW"/>
</dbReference>
<evidence type="ECO:0000256" key="1">
    <source>
        <dbReference type="ARBA" id="ARBA00010641"/>
    </source>
</evidence>
<dbReference type="Gene3D" id="1.10.10.10">
    <property type="entry name" value="Winged helix-like DNA-binding domain superfamily/Winged helix DNA-binding domain"/>
    <property type="match status" value="1"/>
</dbReference>
<dbReference type="InterPro" id="IPR039425">
    <property type="entry name" value="RNA_pol_sigma-70-like"/>
</dbReference>
<evidence type="ECO:0000313" key="8">
    <source>
        <dbReference type="Proteomes" id="UP000537718"/>
    </source>
</evidence>
<dbReference type="InterPro" id="IPR007627">
    <property type="entry name" value="RNA_pol_sigma70_r2"/>
</dbReference>
<sequence>MNQQTLTFSQELAAYRNSLYFFALSFTHDVEDANDLVQDTIVKALRYSDLFKEGTNFKAWLYTILRNTFINDFRRNARSSKVFTVSEEITSAQLSKSAYTNQGENKFMMDDIQCALRNLQADYRVPFLRYFEGYKYQEIAEELNIPIGTVKTRIHFARNILKKQLKMYKDTLRNAS</sequence>
<evidence type="ECO:0000259" key="6">
    <source>
        <dbReference type="Pfam" id="PF08281"/>
    </source>
</evidence>